<dbReference type="EnsemblMetazoa" id="GAUT009769-RA">
    <property type="protein sequence ID" value="GAUT009769-PA"/>
    <property type="gene ID" value="GAUT009769"/>
</dbReference>
<dbReference type="Gene3D" id="3.30.830.10">
    <property type="entry name" value="Metalloenzyme, LuxS/M16 peptidase-like"/>
    <property type="match status" value="4"/>
</dbReference>
<dbReference type="STRING" id="7395.A0A1A9UMV4"/>
<dbReference type="Proteomes" id="UP000078200">
    <property type="component" value="Unassembled WGS sequence"/>
</dbReference>
<sequence length="1042" mass="120873">MGCEEPIVKYLRIPDKLDNDKKIYKNLILSNGLKVLLISGPSPLSCDELSSSSYGSTSSSSAEESSLGEEVEENDCSSSDSFEFDLDDVDDENCAAIALLLEVDSCSQYSKYKPLLHFLESRIFMGANKYSIHSETTASEETVYCFEMAEKHLDARLENFTALLRHPLLLKEALVRELNAFELKFQKARHKDESRRYQLLTGLINNNFPHNIFSWGSLKSLKDELNEDELCKMLHEFRARHYSAHRMHLCLQSGLSIDEMEALVIKHFSDLPTNNLPGEDFSKYNYRDAMKINFYNEVLFMKSLKKEIKLELTWVLPNLLKLYKYKPGQFIGYLLSHEGEGSLCSYLRRNFWSTEVKIASKAYTTHSLFILSIYLTNAGLRRLEDVLSGTFAFIKLLAQCGSLKEVYEDLQNIQVRSLRFTSEKAALDNVKNVVFSSKYYPSKDMLLARECYFDYNDVQIRSIITLLNEFNFNIMITSKREHDGITYDRKDSCYGTVFAVIKMPENWRKLWLCSQPMAELFLPKRNRFITNDFHIFAHDDDTADIRYSALKKIMQTDICELWFRRDGIFDLPYAYMYFCFISPLIRKSAKAYAIRMLYAFCLKFRLKEDLYPGTIAGLSYKIDCDERSMVFLINGFNEKLHLLVDTITKNIVSMDEYITEELFEFIKTVAKEFMLDILNQPKSLNEDIFFSVVDYLRFPLIDKYKCIDDVTLNDVLEFSKNYTKELYIKALMQGNLIEESAHNVMNSVLTILNCGNIKEAEHLVMRTMQLPQGDHYVRCHSLNSKDVSTVVTNFYQIGLCSVHTKSLCDLLLMFVEDPLFDYLRSKNHLGHVASSMWVKNGIGCYCISAESQQTKHSAWHIDEHIEAIRNKFLSILSQVGQEEFDEVLKSLIKMKEGPDKSLKEEVERNWDEIINECYLFDRHRKEIDALRTITLQDVFDFWFNNERNNLRKLSVQILGNTSHVNSDTSSHEYRTQDDSNSTDKELADNIELKFIPKENDAHVIVDINEFKQNLPIYPTTNTSLDVLIMEPNDSSSYNIIGD</sequence>
<dbReference type="PANTHER" id="PTHR43690:SF18">
    <property type="entry name" value="INSULIN-DEGRADING ENZYME-RELATED"/>
    <property type="match status" value="1"/>
</dbReference>
<feature type="domain" description="Coenzyme PQQ synthesis protein F-like C-terminal lobe" evidence="5">
    <location>
        <begin position="811"/>
        <end position="910"/>
    </location>
</feature>
<dbReference type="Pfam" id="PF22456">
    <property type="entry name" value="PqqF-like_C_4"/>
    <property type="match status" value="1"/>
</dbReference>
<dbReference type="GO" id="GO:0046872">
    <property type="term" value="F:metal ion binding"/>
    <property type="evidence" value="ECO:0007669"/>
    <property type="project" value="UniProtKB-KW"/>
</dbReference>
<organism evidence="6 7">
    <name type="scientific">Glossina austeni</name>
    <name type="common">Savannah tsetse fly</name>
    <dbReference type="NCBI Taxonomy" id="7395"/>
    <lineage>
        <taxon>Eukaryota</taxon>
        <taxon>Metazoa</taxon>
        <taxon>Ecdysozoa</taxon>
        <taxon>Arthropoda</taxon>
        <taxon>Hexapoda</taxon>
        <taxon>Insecta</taxon>
        <taxon>Pterygota</taxon>
        <taxon>Neoptera</taxon>
        <taxon>Endopterygota</taxon>
        <taxon>Diptera</taxon>
        <taxon>Brachycera</taxon>
        <taxon>Muscomorpha</taxon>
        <taxon>Hippoboscoidea</taxon>
        <taxon>Glossinidae</taxon>
        <taxon>Glossina</taxon>
    </lineage>
</organism>
<dbReference type="PANTHER" id="PTHR43690">
    <property type="entry name" value="NARDILYSIN"/>
    <property type="match status" value="1"/>
</dbReference>
<evidence type="ECO:0000256" key="2">
    <source>
        <dbReference type="SAM" id="MobiDB-lite"/>
    </source>
</evidence>
<evidence type="ECO:0000313" key="6">
    <source>
        <dbReference type="EnsemblMetazoa" id="GAUT009769-PA"/>
    </source>
</evidence>
<dbReference type="InterPro" id="IPR011249">
    <property type="entry name" value="Metalloenz_LuxS/M16"/>
</dbReference>
<dbReference type="InterPro" id="IPR054734">
    <property type="entry name" value="PqqF-like_C_4"/>
</dbReference>
<protein>
    <recommendedName>
        <fullName evidence="8">Nardilysin</fullName>
    </recommendedName>
</protein>
<feature type="region of interest" description="Disordered" evidence="2">
    <location>
        <begin position="49"/>
        <end position="78"/>
    </location>
</feature>
<dbReference type="InterPro" id="IPR050626">
    <property type="entry name" value="Peptidase_M16"/>
</dbReference>
<dbReference type="VEuPathDB" id="VectorBase:GAUT009769"/>
<proteinExistence type="predicted"/>
<evidence type="ECO:0000313" key="7">
    <source>
        <dbReference type="Proteomes" id="UP000078200"/>
    </source>
</evidence>
<feature type="region of interest" description="Disordered" evidence="2">
    <location>
        <begin position="964"/>
        <end position="983"/>
    </location>
</feature>
<feature type="compositionally biased region" description="Acidic residues" evidence="2">
    <location>
        <begin position="66"/>
        <end position="75"/>
    </location>
</feature>
<evidence type="ECO:0008006" key="8">
    <source>
        <dbReference type="Google" id="ProtNLM"/>
    </source>
</evidence>
<dbReference type="Pfam" id="PF16187">
    <property type="entry name" value="Peptidase_M16_M"/>
    <property type="match status" value="1"/>
</dbReference>
<feature type="domain" description="Peptidase M16 C-terminal" evidence="3">
    <location>
        <begin position="234"/>
        <end position="401"/>
    </location>
</feature>
<dbReference type="InterPro" id="IPR007863">
    <property type="entry name" value="Peptidase_M16_C"/>
</dbReference>
<dbReference type="InterPro" id="IPR032632">
    <property type="entry name" value="Peptidase_M16_M"/>
</dbReference>
<feature type="compositionally biased region" description="Low complexity" evidence="2">
    <location>
        <begin position="49"/>
        <end position="65"/>
    </location>
</feature>
<accession>A0A1A9UMV4</accession>
<dbReference type="SUPFAM" id="SSF63411">
    <property type="entry name" value="LuxS/MPP-like metallohydrolase"/>
    <property type="match status" value="4"/>
</dbReference>
<feature type="compositionally biased region" description="Basic and acidic residues" evidence="2">
    <location>
        <begin position="969"/>
        <end position="983"/>
    </location>
</feature>
<evidence type="ECO:0000259" key="3">
    <source>
        <dbReference type="Pfam" id="PF05193"/>
    </source>
</evidence>
<reference evidence="6" key="1">
    <citation type="submission" date="2020-05" db="UniProtKB">
        <authorList>
            <consortium name="EnsemblMetazoa"/>
        </authorList>
    </citation>
    <scope>IDENTIFICATION</scope>
    <source>
        <strain evidence="6">TTRI</strain>
    </source>
</reference>
<evidence type="ECO:0000259" key="4">
    <source>
        <dbReference type="Pfam" id="PF16187"/>
    </source>
</evidence>
<name>A0A1A9UMV4_GLOAU</name>
<evidence type="ECO:0000256" key="1">
    <source>
        <dbReference type="ARBA" id="ARBA00022723"/>
    </source>
</evidence>
<keyword evidence="1" id="KW-0479">Metal-binding</keyword>
<feature type="domain" description="Peptidase M16 middle/third" evidence="4">
    <location>
        <begin position="419"/>
        <end position="705"/>
    </location>
</feature>
<dbReference type="AlphaFoldDB" id="A0A1A9UMV4"/>
<evidence type="ECO:0000259" key="5">
    <source>
        <dbReference type="Pfam" id="PF22456"/>
    </source>
</evidence>
<dbReference type="Pfam" id="PF05193">
    <property type="entry name" value="Peptidase_M16_C"/>
    <property type="match status" value="1"/>
</dbReference>
<keyword evidence="7" id="KW-1185">Reference proteome</keyword>